<gene>
    <name evidence="1" type="ORF">JVT61DRAFT_3676</name>
</gene>
<dbReference type="EMBL" id="JAGFBS010000016">
    <property type="protein sequence ID" value="KAG6374929.1"/>
    <property type="molecule type" value="Genomic_DNA"/>
</dbReference>
<sequence>MRGMKNLPGGWIMIVVDALLEFKTLYDGKEPLPLTLFTKMQETLEDFHKHGFVY</sequence>
<dbReference type="Proteomes" id="UP000683000">
    <property type="component" value="Unassembled WGS sequence"/>
</dbReference>
<protein>
    <submittedName>
        <fullName evidence="1">Uncharacterized protein</fullName>
    </submittedName>
</protein>
<evidence type="ECO:0000313" key="1">
    <source>
        <dbReference type="EMBL" id="KAG6374929.1"/>
    </source>
</evidence>
<organism evidence="1 2">
    <name type="scientific">Boletus reticuloceps</name>
    <dbReference type="NCBI Taxonomy" id="495285"/>
    <lineage>
        <taxon>Eukaryota</taxon>
        <taxon>Fungi</taxon>
        <taxon>Dikarya</taxon>
        <taxon>Basidiomycota</taxon>
        <taxon>Agaricomycotina</taxon>
        <taxon>Agaricomycetes</taxon>
        <taxon>Agaricomycetidae</taxon>
        <taxon>Boletales</taxon>
        <taxon>Boletineae</taxon>
        <taxon>Boletaceae</taxon>
        <taxon>Boletoideae</taxon>
        <taxon>Boletus</taxon>
    </lineage>
</organism>
<reference evidence="1" key="1">
    <citation type="submission" date="2021-03" db="EMBL/GenBank/DDBJ databases">
        <title>Evolutionary innovations through gain and loss of genes in the ectomycorrhizal Boletales.</title>
        <authorList>
            <person name="Wu G."/>
            <person name="Miyauchi S."/>
            <person name="Morin E."/>
            <person name="Yang Z.-L."/>
            <person name="Xu J."/>
            <person name="Martin F.M."/>
        </authorList>
    </citation>
    <scope>NUCLEOTIDE SEQUENCE</scope>
    <source>
        <strain evidence="1">BR01</strain>
    </source>
</reference>
<name>A0A8I2YLV0_9AGAM</name>
<proteinExistence type="predicted"/>
<evidence type="ECO:0000313" key="2">
    <source>
        <dbReference type="Proteomes" id="UP000683000"/>
    </source>
</evidence>
<comment type="caution">
    <text evidence="1">The sequence shown here is derived from an EMBL/GenBank/DDBJ whole genome shotgun (WGS) entry which is preliminary data.</text>
</comment>
<dbReference type="AlphaFoldDB" id="A0A8I2YLV0"/>
<accession>A0A8I2YLV0</accession>
<keyword evidence="2" id="KW-1185">Reference proteome</keyword>